<protein>
    <submittedName>
        <fullName evidence="2">Uncharacterized protein LOC107494200</fullName>
    </submittedName>
</protein>
<gene>
    <name evidence="2" type="primary">LOC107494200</name>
</gene>
<dbReference type="Gene3D" id="2.40.70.10">
    <property type="entry name" value="Acid Proteases"/>
    <property type="match status" value="1"/>
</dbReference>
<keyword evidence="1" id="KW-1185">Reference proteome</keyword>
<evidence type="ECO:0000313" key="2">
    <source>
        <dbReference type="RefSeq" id="XP_015970743.1"/>
    </source>
</evidence>
<dbReference type="KEGG" id="adu:107494200"/>
<reference evidence="2" key="2">
    <citation type="submission" date="2025-08" db="UniProtKB">
        <authorList>
            <consortium name="RefSeq"/>
        </authorList>
    </citation>
    <scope>IDENTIFICATION</scope>
    <source>
        <tissue evidence="2">Whole plant</tissue>
    </source>
</reference>
<dbReference type="InterPro" id="IPR021109">
    <property type="entry name" value="Peptidase_aspartic_dom_sf"/>
</dbReference>
<dbReference type="CDD" id="cd00303">
    <property type="entry name" value="retropepsin_like"/>
    <property type="match status" value="1"/>
</dbReference>
<sequence>MKDILSHKKDWREVETVLLTEEYSVVIQRNLPEKLQDPGSFVIPCNLGDAKPKRALCDLETSINLIPVSLIKKLDLHQEIKPTRISLQLADSSAKIPSRVIEDIIVRVRPFAFPTNFVVLEMEEHHPREIFPGHMKDPH</sequence>
<organism evidence="1 2">
    <name type="scientific">Arachis duranensis</name>
    <name type="common">Wild peanut</name>
    <dbReference type="NCBI Taxonomy" id="130453"/>
    <lineage>
        <taxon>Eukaryota</taxon>
        <taxon>Viridiplantae</taxon>
        <taxon>Streptophyta</taxon>
        <taxon>Embryophyta</taxon>
        <taxon>Tracheophyta</taxon>
        <taxon>Spermatophyta</taxon>
        <taxon>Magnoliopsida</taxon>
        <taxon>eudicotyledons</taxon>
        <taxon>Gunneridae</taxon>
        <taxon>Pentapetalae</taxon>
        <taxon>rosids</taxon>
        <taxon>fabids</taxon>
        <taxon>Fabales</taxon>
        <taxon>Fabaceae</taxon>
        <taxon>Papilionoideae</taxon>
        <taxon>50 kb inversion clade</taxon>
        <taxon>dalbergioids sensu lato</taxon>
        <taxon>Dalbergieae</taxon>
        <taxon>Pterocarpus clade</taxon>
        <taxon>Arachis</taxon>
    </lineage>
</organism>
<dbReference type="PANTHER" id="PTHR33067">
    <property type="entry name" value="RNA-DIRECTED DNA POLYMERASE-RELATED"/>
    <property type="match status" value="1"/>
</dbReference>
<evidence type="ECO:0000313" key="1">
    <source>
        <dbReference type="Proteomes" id="UP000515211"/>
    </source>
</evidence>
<name>A0A6P4DTC1_ARADU</name>
<dbReference type="RefSeq" id="XP_015970743.1">
    <property type="nucleotide sequence ID" value="XM_016115257.1"/>
</dbReference>
<dbReference type="PANTHER" id="PTHR33067:SF31">
    <property type="entry name" value="RNA-DIRECTED DNA POLYMERASE"/>
    <property type="match status" value="1"/>
</dbReference>
<accession>A0A6P4DTC1</accession>
<reference evidence="1" key="1">
    <citation type="journal article" date="2016" name="Nat. Genet.">
        <title>The genome sequences of Arachis duranensis and Arachis ipaensis, the diploid ancestors of cultivated peanut.</title>
        <authorList>
            <person name="Bertioli D.J."/>
            <person name="Cannon S.B."/>
            <person name="Froenicke L."/>
            <person name="Huang G."/>
            <person name="Farmer A.D."/>
            <person name="Cannon E.K."/>
            <person name="Liu X."/>
            <person name="Gao D."/>
            <person name="Clevenger J."/>
            <person name="Dash S."/>
            <person name="Ren L."/>
            <person name="Moretzsohn M.C."/>
            <person name="Shirasawa K."/>
            <person name="Huang W."/>
            <person name="Vidigal B."/>
            <person name="Abernathy B."/>
            <person name="Chu Y."/>
            <person name="Niederhuth C.E."/>
            <person name="Umale P."/>
            <person name="Araujo A.C."/>
            <person name="Kozik A."/>
            <person name="Kim K.D."/>
            <person name="Burow M.D."/>
            <person name="Varshney R.K."/>
            <person name="Wang X."/>
            <person name="Zhang X."/>
            <person name="Barkley N."/>
            <person name="Guimaraes P.M."/>
            <person name="Isobe S."/>
            <person name="Guo B."/>
            <person name="Liao B."/>
            <person name="Stalker H.T."/>
            <person name="Schmitz R.J."/>
            <person name="Scheffler B.E."/>
            <person name="Leal-Bertioli S.C."/>
            <person name="Xun X."/>
            <person name="Jackson S.A."/>
            <person name="Michelmore R."/>
            <person name="Ozias-Akins P."/>
        </authorList>
    </citation>
    <scope>NUCLEOTIDE SEQUENCE [LARGE SCALE GENOMIC DNA]</scope>
    <source>
        <strain evidence="1">cv. V14167</strain>
    </source>
</reference>
<dbReference type="Proteomes" id="UP000515211">
    <property type="component" value="Chromosome 6"/>
</dbReference>
<dbReference type="AlphaFoldDB" id="A0A6P4DTC1"/>
<dbReference type="GeneID" id="107494200"/>
<proteinExistence type="predicted"/>